<keyword evidence="1" id="KW-0812">Transmembrane</keyword>
<keyword evidence="1" id="KW-1133">Transmembrane helix</keyword>
<sequence length="144" mass="15020">MASDNGGGGGDFGATISPRRRIPHYHGDSTRVLFVISAIVLIVAQSTGASLPLSTTGAVVVALALVIAAGVTNPAQGWIHWLNALLAASGALVFGITAVDNYRAGISIFDPSFIYVEALALLSLLALYFTTRTVRGFHLRPNLS</sequence>
<dbReference type="AlphaFoldDB" id="A0A1F6DTE5"/>
<evidence type="ECO:0000256" key="1">
    <source>
        <dbReference type="SAM" id="Phobius"/>
    </source>
</evidence>
<evidence type="ECO:0000313" key="2">
    <source>
        <dbReference type="EMBL" id="OGG64540.1"/>
    </source>
</evidence>
<proteinExistence type="predicted"/>
<gene>
    <name evidence="2" type="ORF">A3C94_02740</name>
</gene>
<accession>A0A1F6DTE5</accession>
<protein>
    <submittedName>
        <fullName evidence="2">Uncharacterized protein</fullName>
    </submittedName>
</protein>
<feature type="transmembrane region" description="Helical" evidence="1">
    <location>
        <begin position="111"/>
        <end position="130"/>
    </location>
</feature>
<evidence type="ECO:0000313" key="3">
    <source>
        <dbReference type="Proteomes" id="UP000177232"/>
    </source>
</evidence>
<name>A0A1F6DTE5_9BACT</name>
<feature type="transmembrane region" description="Helical" evidence="1">
    <location>
        <begin position="53"/>
        <end position="71"/>
    </location>
</feature>
<organism evidence="2 3">
    <name type="scientific">Candidatus Kaiserbacteria bacterium RIFCSPHIGHO2_02_FULL_55_17</name>
    <dbReference type="NCBI Taxonomy" id="1798496"/>
    <lineage>
        <taxon>Bacteria</taxon>
        <taxon>Candidatus Kaiseribacteriota</taxon>
    </lineage>
</organism>
<feature type="transmembrane region" description="Helical" evidence="1">
    <location>
        <begin position="78"/>
        <end position="99"/>
    </location>
</feature>
<dbReference type="Proteomes" id="UP000177232">
    <property type="component" value="Unassembled WGS sequence"/>
</dbReference>
<dbReference type="STRING" id="1798496.A3C94_02740"/>
<comment type="caution">
    <text evidence="2">The sequence shown here is derived from an EMBL/GenBank/DDBJ whole genome shotgun (WGS) entry which is preliminary data.</text>
</comment>
<reference evidence="2 3" key="1">
    <citation type="journal article" date="2016" name="Nat. Commun.">
        <title>Thousands of microbial genomes shed light on interconnected biogeochemical processes in an aquifer system.</title>
        <authorList>
            <person name="Anantharaman K."/>
            <person name="Brown C.T."/>
            <person name="Hug L.A."/>
            <person name="Sharon I."/>
            <person name="Castelle C.J."/>
            <person name="Probst A.J."/>
            <person name="Thomas B.C."/>
            <person name="Singh A."/>
            <person name="Wilkins M.J."/>
            <person name="Karaoz U."/>
            <person name="Brodie E.L."/>
            <person name="Williams K.H."/>
            <person name="Hubbard S.S."/>
            <person name="Banfield J.F."/>
        </authorList>
    </citation>
    <scope>NUCLEOTIDE SEQUENCE [LARGE SCALE GENOMIC DNA]</scope>
</reference>
<dbReference type="EMBL" id="MFLJ01000018">
    <property type="protein sequence ID" value="OGG64540.1"/>
    <property type="molecule type" value="Genomic_DNA"/>
</dbReference>
<keyword evidence="1" id="KW-0472">Membrane</keyword>